<name>A0A7K3RTC2_9ACTN</name>
<keyword evidence="1" id="KW-0378">Hydrolase</keyword>
<dbReference type="AlphaFoldDB" id="A0A7K3RTC2"/>
<accession>A0A7K3RTC2</accession>
<evidence type="ECO:0000313" key="2">
    <source>
        <dbReference type="Proteomes" id="UP000469670"/>
    </source>
</evidence>
<protein>
    <submittedName>
        <fullName evidence="1">Alpha/beta hydrolase</fullName>
    </submittedName>
</protein>
<dbReference type="RefSeq" id="WP_239086005.1">
    <property type="nucleotide sequence ID" value="NZ_JAAGMP010000456.1"/>
</dbReference>
<sequence>ARRHHAAGRPDNAEAVAGFAADGAFDPAVTRAGLAGFEGPALLLTGAFDLNSPPSAVAACAELFRRGTFVEQPGAGHYPWVDDPGRFVAAVASFLV</sequence>
<comment type="caution">
    <text evidence="1">The sequence shown here is derived from an EMBL/GenBank/DDBJ whole genome shotgun (WGS) entry which is preliminary data.</text>
</comment>
<reference evidence="1 2" key="1">
    <citation type="submission" date="2020-01" db="EMBL/GenBank/DDBJ databases">
        <title>Insect and environment-associated Actinomycetes.</title>
        <authorList>
            <person name="Currrie C."/>
            <person name="Chevrette M."/>
            <person name="Carlson C."/>
            <person name="Stubbendieck R."/>
            <person name="Wendt-Pienkowski E."/>
        </authorList>
    </citation>
    <scope>NUCLEOTIDE SEQUENCE [LARGE SCALE GENOMIC DNA]</scope>
    <source>
        <strain evidence="1 2">SID7590</strain>
    </source>
</reference>
<gene>
    <name evidence="1" type="ORF">G3I50_09375</name>
</gene>
<dbReference type="InterPro" id="IPR029058">
    <property type="entry name" value="AB_hydrolase_fold"/>
</dbReference>
<dbReference type="SUPFAM" id="SSF53474">
    <property type="entry name" value="alpha/beta-Hydrolases"/>
    <property type="match status" value="1"/>
</dbReference>
<dbReference type="EMBL" id="JAAGMP010000456">
    <property type="protein sequence ID" value="NEC18465.1"/>
    <property type="molecule type" value="Genomic_DNA"/>
</dbReference>
<dbReference type="Gene3D" id="3.40.50.1820">
    <property type="entry name" value="alpha/beta hydrolase"/>
    <property type="match status" value="1"/>
</dbReference>
<proteinExistence type="predicted"/>
<dbReference type="GO" id="GO:0016787">
    <property type="term" value="F:hydrolase activity"/>
    <property type="evidence" value="ECO:0007669"/>
    <property type="project" value="UniProtKB-KW"/>
</dbReference>
<dbReference type="Proteomes" id="UP000469670">
    <property type="component" value="Unassembled WGS sequence"/>
</dbReference>
<evidence type="ECO:0000313" key="1">
    <source>
        <dbReference type="EMBL" id="NEC18465.1"/>
    </source>
</evidence>
<feature type="non-terminal residue" evidence="1">
    <location>
        <position position="1"/>
    </location>
</feature>
<organism evidence="1 2">
    <name type="scientific">Streptomyces parvus</name>
    <dbReference type="NCBI Taxonomy" id="66428"/>
    <lineage>
        <taxon>Bacteria</taxon>
        <taxon>Bacillati</taxon>
        <taxon>Actinomycetota</taxon>
        <taxon>Actinomycetes</taxon>
        <taxon>Kitasatosporales</taxon>
        <taxon>Streptomycetaceae</taxon>
        <taxon>Streptomyces</taxon>
    </lineage>
</organism>